<dbReference type="RefSeq" id="WP_317296902.1">
    <property type="nucleotide sequence ID" value="NZ_JABFFQ010000010.1"/>
</dbReference>
<organism evidence="3 4">
    <name type="scientific">Methanoculleus nereidis</name>
    <dbReference type="NCBI Taxonomy" id="2735141"/>
    <lineage>
        <taxon>Archaea</taxon>
        <taxon>Methanobacteriati</taxon>
        <taxon>Methanobacteriota</taxon>
        <taxon>Stenosarchaea group</taxon>
        <taxon>Methanomicrobia</taxon>
        <taxon>Methanomicrobiales</taxon>
        <taxon>Methanomicrobiaceae</taxon>
        <taxon>Methanoculleus</taxon>
    </lineage>
</organism>
<dbReference type="Proteomes" id="UP001273768">
    <property type="component" value="Unassembled WGS sequence"/>
</dbReference>
<reference evidence="3 4" key="1">
    <citation type="submission" date="2020-05" db="EMBL/GenBank/DDBJ databases">
        <title>Isolation and characterization of methanoarchaea from a cold seep at offshore SW Taiwan.</title>
        <authorList>
            <person name="Chen Y.-W."/>
            <person name="Chen S.-C."/>
            <person name="Lai M.-C."/>
        </authorList>
    </citation>
    <scope>NUCLEOTIDE SEQUENCE [LARGE SCALE GENOMIC DNA]</scope>
    <source>
        <strain evidence="3 4">YWC-01</strain>
    </source>
</reference>
<feature type="domain" description="Pyrroline-5-carboxylate reductase catalytic N-terminal" evidence="2">
    <location>
        <begin position="3"/>
        <end position="99"/>
    </location>
</feature>
<accession>A0ABU3Z4G6</accession>
<dbReference type="InterPro" id="IPR028939">
    <property type="entry name" value="P5C_Rdtase_cat_N"/>
</dbReference>
<dbReference type="InterPro" id="IPR036291">
    <property type="entry name" value="NAD(P)-bd_dom_sf"/>
</dbReference>
<dbReference type="Pfam" id="PF03807">
    <property type="entry name" value="F420_oxidored"/>
    <property type="match status" value="1"/>
</dbReference>
<dbReference type="NCBIfam" id="TIGR01915">
    <property type="entry name" value="npdG"/>
    <property type="match status" value="1"/>
</dbReference>
<dbReference type="InterPro" id="IPR051267">
    <property type="entry name" value="STEAP_metalloreductase"/>
</dbReference>
<evidence type="ECO:0000313" key="4">
    <source>
        <dbReference type="Proteomes" id="UP001273768"/>
    </source>
</evidence>
<keyword evidence="1" id="KW-0560">Oxidoreductase</keyword>
<protein>
    <submittedName>
        <fullName evidence="3">NADPH-dependent F420 reductase</fullName>
    </submittedName>
</protein>
<name>A0ABU3Z4G6_9EURY</name>
<evidence type="ECO:0000256" key="1">
    <source>
        <dbReference type="ARBA" id="ARBA00023002"/>
    </source>
</evidence>
<proteinExistence type="predicted"/>
<sequence>MTTIGVIGGTGGQGLGIATRFVEAGEDVIIGSRTIEKAQAAVDKVKELLPGARNIRAAANPDAAKAADVLVLTVPLAAQKDTLLSIKEGAAGKPLLDATGPLESCIGGSATKYIDLPEGSAAERSQSILPDAKVICAFNNISQTWFMQLGEPIDCDCLICGNDQAAKDLVAPLIEKIPGVKVIDCGKLERACIIEKITPLLIGLNIKNKCQFGGIRITGLDRIKACDTK</sequence>
<evidence type="ECO:0000313" key="3">
    <source>
        <dbReference type="EMBL" id="MDV4343721.1"/>
    </source>
</evidence>
<dbReference type="EMBL" id="JABFFQ010000010">
    <property type="protein sequence ID" value="MDV4343721.1"/>
    <property type="molecule type" value="Genomic_DNA"/>
</dbReference>
<evidence type="ECO:0000259" key="2">
    <source>
        <dbReference type="Pfam" id="PF03807"/>
    </source>
</evidence>
<dbReference type="InterPro" id="IPR010185">
    <property type="entry name" value="NpdG"/>
</dbReference>
<gene>
    <name evidence="3" type="primary">npdG</name>
    <name evidence="3" type="ORF">HL657_11200</name>
</gene>
<dbReference type="SUPFAM" id="SSF51735">
    <property type="entry name" value="NAD(P)-binding Rossmann-fold domains"/>
    <property type="match status" value="1"/>
</dbReference>
<dbReference type="PANTHER" id="PTHR14239:SF0">
    <property type="entry name" value="F420-DEPENDENT NADP REDUCTASE"/>
    <property type="match status" value="1"/>
</dbReference>
<dbReference type="Gene3D" id="3.40.50.720">
    <property type="entry name" value="NAD(P)-binding Rossmann-like Domain"/>
    <property type="match status" value="1"/>
</dbReference>
<comment type="caution">
    <text evidence="3">The sequence shown here is derived from an EMBL/GenBank/DDBJ whole genome shotgun (WGS) entry which is preliminary data.</text>
</comment>
<keyword evidence="4" id="KW-1185">Reference proteome</keyword>
<dbReference type="PANTHER" id="PTHR14239">
    <property type="entry name" value="DUDULIN-RELATED"/>
    <property type="match status" value="1"/>
</dbReference>